<protein>
    <submittedName>
        <fullName evidence="2">Uncharacterized protein</fullName>
    </submittedName>
</protein>
<keyword evidence="1" id="KW-0812">Transmembrane</keyword>
<evidence type="ECO:0000313" key="3">
    <source>
        <dbReference type="Proteomes" id="UP001286456"/>
    </source>
</evidence>
<gene>
    <name evidence="2" type="ORF">B0T19DRAFT_16094</name>
</gene>
<reference evidence="2" key="2">
    <citation type="submission" date="2023-06" db="EMBL/GenBank/DDBJ databases">
        <authorList>
            <consortium name="Lawrence Berkeley National Laboratory"/>
            <person name="Haridas S."/>
            <person name="Hensen N."/>
            <person name="Bonometti L."/>
            <person name="Westerberg I."/>
            <person name="Brannstrom I.O."/>
            <person name="Guillou S."/>
            <person name="Cros-Aarteil S."/>
            <person name="Calhoun S."/>
            <person name="Kuo A."/>
            <person name="Mondo S."/>
            <person name="Pangilinan J."/>
            <person name="Riley R."/>
            <person name="Labutti K."/>
            <person name="Andreopoulos B."/>
            <person name="Lipzen A."/>
            <person name="Chen C."/>
            <person name="Yanf M."/>
            <person name="Daum C."/>
            <person name="Ng V."/>
            <person name="Clum A."/>
            <person name="Steindorff A."/>
            <person name="Ohm R."/>
            <person name="Martin F."/>
            <person name="Silar P."/>
            <person name="Natvig D."/>
            <person name="Lalanne C."/>
            <person name="Gautier V."/>
            <person name="Ament-Velasquez S.L."/>
            <person name="Kruys A."/>
            <person name="Hutchinson M.I."/>
            <person name="Powell A.J."/>
            <person name="Barry K."/>
            <person name="Miller A.N."/>
            <person name="Grigoriev I.V."/>
            <person name="Debuchy R."/>
            <person name="Gladieux P."/>
            <person name="Thoren M.H."/>
            <person name="Johannesson H."/>
        </authorList>
    </citation>
    <scope>NUCLEOTIDE SEQUENCE</scope>
    <source>
        <strain evidence="2">SMH4131-1</strain>
    </source>
</reference>
<evidence type="ECO:0000256" key="1">
    <source>
        <dbReference type="SAM" id="Phobius"/>
    </source>
</evidence>
<organism evidence="2 3">
    <name type="scientific">Cercophora scortea</name>
    <dbReference type="NCBI Taxonomy" id="314031"/>
    <lineage>
        <taxon>Eukaryota</taxon>
        <taxon>Fungi</taxon>
        <taxon>Dikarya</taxon>
        <taxon>Ascomycota</taxon>
        <taxon>Pezizomycotina</taxon>
        <taxon>Sordariomycetes</taxon>
        <taxon>Sordariomycetidae</taxon>
        <taxon>Sordariales</taxon>
        <taxon>Lasiosphaeriaceae</taxon>
        <taxon>Cercophora</taxon>
    </lineage>
</organism>
<dbReference type="EMBL" id="JAUEPO010000001">
    <property type="protein sequence ID" value="KAK3335709.1"/>
    <property type="molecule type" value="Genomic_DNA"/>
</dbReference>
<name>A0AAE0J2H1_9PEZI</name>
<keyword evidence="1" id="KW-0472">Membrane</keyword>
<keyword evidence="3" id="KW-1185">Reference proteome</keyword>
<evidence type="ECO:0000313" key="2">
    <source>
        <dbReference type="EMBL" id="KAK3335709.1"/>
    </source>
</evidence>
<feature type="transmembrane region" description="Helical" evidence="1">
    <location>
        <begin position="67"/>
        <end position="88"/>
    </location>
</feature>
<reference evidence="2" key="1">
    <citation type="journal article" date="2023" name="Mol. Phylogenet. Evol.">
        <title>Genome-scale phylogeny and comparative genomics of the fungal order Sordariales.</title>
        <authorList>
            <person name="Hensen N."/>
            <person name="Bonometti L."/>
            <person name="Westerberg I."/>
            <person name="Brannstrom I.O."/>
            <person name="Guillou S."/>
            <person name="Cros-Aarteil S."/>
            <person name="Calhoun S."/>
            <person name="Haridas S."/>
            <person name="Kuo A."/>
            <person name="Mondo S."/>
            <person name="Pangilinan J."/>
            <person name="Riley R."/>
            <person name="LaButti K."/>
            <person name="Andreopoulos B."/>
            <person name="Lipzen A."/>
            <person name="Chen C."/>
            <person name="Yan M."/>
            <person name="Daum C."/>
            <person name="Ng V."/>
            <person name="Clum A."/>
            <person name="Steindorff A."/>
            <person name="Ohm R.A."/>
            <person name="Martin F."/>
            <person name="Silar P."/>
            <person name="Natvig D.O."/>
            <person name="Lalanne C."/>
            <person name="Gautier V."/>
            <person name="Ament-Velasquez S.L."/>
            <person name="Kruys A."/>
            <person name="Hutchinson M.I."/>
            <person name="Powell A.J."/>
            <person name="Barry K."/>
            <person name="Miller A.N."/>
            <person name="Grigoriev I.V."/>
            <person name="Debuchy R."/>
            <person name="Gladieux P."/>
            <person name="Hiltunen Thoren M."/>
            <person name="Johannesson H."/>
        </authorList>
    </citation>
    <scope>NUCLEOTIDE SEQUENCE</scope>
    <source>
        <strain evidence="2">SMH4131-1</strain>
    </source>
</reference>
<keyword evidence="1" id="KW-1133">Transmembrane helix</keyword>
<dbReference type="AlphaFoldDB" id="A0AAE0J2H1"/>
<dbReference type="Proteomes" id="UP001286456">
    <property type="component" value="Unassembled WGS sequence"/>
</dbReference>
<feature type="transmembrane region" description="Helical" evidence="1">
    <location>
        <begin position="12"/>
        <end position="30"/>
    </location>
</feature>
<comment type="caution">
    <text evidence="2">The sequence shown here is derived from an EMBL/GenBank/DDBJ whole genome shotgun (WGS) entry which is preliminary data.</text>
</comment>
<accession>A0AAE0J2H1</accession>
<sequence length="99" mass="10892">MGGWVRLGWVRGLCVFVGYLSYLSACVTLGNSARTNTGFFLAVSRFPTELCGGESVIDLLPACLPTLYQRSGCRFTSVFLLLLLFLGGERTRSERAFMP</sequence>
<proteinExistence type="predicted"/>